<keyword evidence="2" id="KW-1133">Transmembrane helix</keyword>
<keyword evidence="4" id="KW-1185">Reference proteome</keyword>
<comment type="caution">
    <text evidence="3">The sequence shown here is derived from an EMBL/GenBank/DDBJ whole genome shotgun (WGS) entry which is preliminary data.</text>
</comment>
<dbReference type="InterPro" id="IPR022062">
    <property type="entry name" value="DUF3618"/>
</dbReference>
<keyword evidence="2" id="KW-0472">Membrane</keyword>
<evidence type="ECO:0000313" key="3">
    <source>
        <dbReference type="EMBL" id="GCE75612.1"/>
    </source>
</evidence>
<feature type="transmembrane region" description="Helical" evidence="2">
    <location>
        <begin position="82"/>
        <end position="101"/>
    </location>
</feature>
<organism evidence="3 4">
    <name type="scientific">Cellulomonas biazotea</name>
    <dbReference type="NCBI Taxonomy" id="1709"/>
    <lineage>
        <taxon>Bacteria</taxon>
        <taxon>Bacillati</taxon>
        <taxon>Actinomycetota</taxon>
        <taxon>Actinomycetes</taxon>
        <taxon>Micrococcales</taxon>
        <taxon>Cellulomonadaceae</taxon>
        <taxon>Cellulomonas</taxon>
    </lineage>
</organism>
<sequence>MSDQTKATGQDEKDAKPAISTPKMVELEGEVTRTRAELAATVDQLADRLDPRTQAKGAVNGAKRLFEDATAKGADPRRRTRARAILGGAVAVVALLAAAGMRRRD</sequence>
<name>A0A402DN89_9CELL</name>
<dbReference type="AlphaFoldDB" id="A0A402DN89"/>
<dbReference type="Proteomes" id="UP000289954">
    <property type="component" value="Unassembled WGS sequence"/>
</dbReference>
<dbReference type="RefSeq" id="WP_246013011.1">
    <property type="nucleotide sequence ID" value="NZ_BIMR01000038.1"/>
</dbReference>
<keyword evidence="2" id="KW-0812">Transmembrane</keyword>
<evidence type="ECO:0000256" key="1">
    <source>
        <dbReference type="SAM" id="MobiDB-lite"/>
    </source>
</evidence>
<feature type="region of interest" description="Disordered" evidence="1">
    <location>
        <begin position="1"/>
        <end position="24"/>
    </location>
</feature>
<accession>A0A402DN89</accession>
<evidence type="ECO:0008006" key="5">
    <source>
        <dbReference type="Google" id="ProtNLM"/>
    </source>
</evidence>
<proteinExistence type="predicted"/>
<protein>
    <recommendedName>
        <fullName evidence="5">DUF3618 domain-containing protein</fullName>
    </recommendedName>
</protein>
<dbReference type="EMBL" id="BIMR01000038">
    <property type="protein sequence ID" value="GCE75612.1"/>
    <property type="molecule type" value="Genomic_DNA"/>
</dbReference>
<reference evidence="3 4" key="1">
    <citation type="submission" date="2019-01" db="EMBL/GenBank/DDBJ databases">
        <title>Draft genome sequence of Cellulomonas takizawaensis strain TKZ-21.</title>
        <authorList>
            <person name="Yamamura H."/>
            <person name="Hayashi T."/>
            <person name="Hamada M."/>
            <person name="Serisawa Y."/>
            <person name="Matsuyama K."/>
            <person name="Nakagawa Y."/>
            <person name="Otoguro M."/>
            <person name="Yanagida F."/>
            <person name="Hayakawa M."/>
        </authorList>
    </citation>
    <scope>NUCLEOTIDE SEQUENCE [LARGE SCALE GENOMIC DNA]</scope>
    <source>
        <strain evidence="3 4">NBRC12680</strain>
    </source>
</reference>
<evidence type="ECO:0000313" key="4">
    <source>
        <dbReference type="Proteomes" id="UP000289954"/>
    </source>
</evidence>
<evidence type="ECO:0000256" key="2">
    <source>
        <dbReference type="SAM" id="Phobius"/>
    </source>
</evidence>
<gene>
    <name evidence="3" type="ORF">CBZ_06680</name>
</gene>
<dbReference type="Pfam" id="PF12277">
    <property type="entry name" value="DUF3618"/>
    <property type="match status" value="1"/>
</dbReference>